<evidence type="ECO:0000313" key="11">
    <source>
        <dbReference type="EMBL" id="PFH60346.1"/>
    </source>
</evidence>
<dbReference type="SUPFAM" id="SSF52743">
    <property type="entry name" value="Subtilisin-like"/>
    <property type="match status" value="1"/>
</dbReference>
<feature type="active site" description="Charge relay system" evidence="6">
    <location>
        <position position="333"/>
    </location>
</feature>
<evidence type="ECO:0000313" key="12">
    <source>
        <dbReference type="Proteomes" id="UP000037136"/>
    </source>
</evidence>
<dbReference type="Gene3D" id="3.40.50.200">
    <property type="entry name" value="Peptidase S8/S53 domain"/>
    <property type="match status" value="1"/>
</dbReference>
<keyword evidence="4 6" id="KW-0378">Hydrolase</keyword>
<dbReference type="GO" id="GO:0005576">
    <property type="term" value="C:extracellular region"/>
    <property type="evidence" value="ECO:0007669"/>
    <property type="project" value="UniProtKB-ARBA"/>
</dbReference>
<evidence type="ECO:0000256" key="8">
    <source>
        <dbReference type="SAM" id="SignalP"/>
    </source>
</evidence>
<feature type="chain" id="PRO_5012676513" description="Subtilisin-like protease" evidence="8">
    <location>
        <begin position="16"/>
        <end position="392"/>
    </location>
</feature>
<keyword evidence="2 6" id="KW-0645">Protease</keyword>
<evidence type="ECO:0000259" key="9">
    <source>
        <dbReference type="Pfam" id="PF00082"/>
    </source>
</evidence>
<evidence type="ECO:0000256" key="1">
    <source>
        <dbReference type="ARBA" id="ARBA00011073"/>
    </source>
</evidence>
<dbReference type="EMBL" id="LAZP02000134">
    <property type="protein sequence ID" value="PFH60346.1"/>
    <property type="molecule type" value="Genomic_DNA"/>
</dbReference>
<reference evidence="11 12" key="1">
    <citation type="journal article" date="2015" name="BMC Genomics">
        <title>Gene expression during zombie ant biting behavior reflects the complexity underlying fungal parasitic behavioral manipulation.</title>
        <authorList>
            <person name="de Bekker C."/>
            <person name="Ohm R.A."/>
            <person name="Loreto R.G."/>
            <person name="Sebastian A."/>
            <person name="Albert I."/>
            <person name="Merrow M."/>
            <person name="Brachmann A."/>
            <person name="Hughes D.P."/>
        </authorList>
    </citation>
    <scope>NUCLEOTIDE SEQUENCE [LARGE SCALE GENOMIC DNA]</scope>
    <source>
        <strain evidence="11 12">SC16a</strain>
    </source>
</reference>
<evidence type="ECO:0000256" key="6">
    <source>
        <dbReference type="PROSITE-ProRule" id="PRU01240"/>
    </source>
</evidence>
<comment type="similarity">
    <text evidence="1 6 7">Belongs to the peptidase S8 family.</text>
</comment>
<dbReference type="FunFam" id="3.40.50.200:FF:000014">
    <property type="entry name" value="Proteinase K"/>
    <property type="match status" value="1"/>
</dbReference>
<evidence type="ECO:0000256" key="4">
    <source>
        <dbReference type="ARBA" id="ARBA00022801"/>
    </source>
</evidence>
<keyword evidence="5 6" id="KW-0720">Serine protease</keyword>
<dbReference type="CDD" id="cd04077">
    <property type="entry name" value="Peptidases_S8_PCSK9_ProteinaseK_like"/>
    <property type="match status" value="1"/>
</dbReference>
<dbReference type="InterPro" id="IPR000209">
    <property type="entry name" value="Peptidase_S8/S53_dom"/>
</dbReference>
<dbReference type="Gene3D" id="3.30.70.80">
    <property type="entry name" value="Peptidase S8 propeptide/proteinase inhibitor I9"/>
    <property type="match status" value="1"/>
</dbReference>
<dbReference type="GO" id="GO:0006508">
    <property type="term" value="P:proteolysis"/>
    <property type="evidence" value="ECO:0007669"/>
    <property type="project" value="UniProtKB-KW"/>
</dbReference>
<accession>A0A2A9PHP6</accession>
<dbReference type="PROSITE" id="PS00136">
    <property type="entry name" value="SUBTILASE_ASP"/>
    <property type="match status" value="1"/>
</dbReference>
<dbReference type="PANTHER" id="PTHR43806">
    <property type="entry name" value="PEPTIDASE S8"/>
    <property type="match status" value="1"/>
</dbReference>
<feature type="signal peptide" evidence="8">
    <location>
        <begin position="1"/>
        <end position="15"/>
    </location>
</feature>
<dbReference type="GO" id="GO:0004252">
    <property type="term" value="F:serine-type endopeptidase activity"/>
    <property type="evidence" value="ECO:0007669"/>
    <property type="project" value="UniProtKB-UniRule"/>
</dbReference>
<dbReference type="InterPro" id="IPR015500">
    <property type="entry name" value="Peptidase_S8_subtilisin-rel"/>
</dbReference>
<dbReference type="InterPro" id="IPR036852">
    <property type="entry name" value="Peptidase_S8/S53_dom_sf"/>
</dbReference>
<dbReference type="AlphaFoldDB" id="A0A2A9PHP6"/>
<dbReference type="InterPro" id="IPR023828">
    <property type="entry name" value="Peptidase_S8_Ser-AS"/>
</dbReference>
<evidence type="ECO:0000256" key="3">
    <source>
        <dbReference type="ARBA" id="ARBA00022729"/>
    </source>
</evidence>
<evidence type="ECO:0000256" key="2">
    <source>
        <dbReference type="ARBA" id="ARBA00022670"/>
    </source>
</evidence>
<dbReference type="InterPro" id="IPR037045">
    <property type="entry name" value="S8pro/Inhibitor_I9_sf"/>
</dbReference>
<dbReference type="Pfam" id="PF00082">
    <property type="entry name" value="Peptidase_S8"/>
    <property type="match status" value="1"/>
</dbReference>
<proteinExistence type="inferred from homology"/>
<name>A0A2A9PHP6_OPHUN</name>
<sequence>MKLSILVALLPAVLAGPTLRRSEPAPVLEARSPSKLIPDRYIVKFKDGMRAAVVDKTIESLAHKADRVYTHAFRGFAGQLGTEDLRVLRANPDVDFIEQDSIVTLFSIKQQNGAPWGISRISHREKGSTTYLYDDSAGEGTCAYIIDTGIDTSHPDFEGRATMAKSFVDGADTDGNGHGTHCAGTIGSRSYGVAKKTSLYGVKVLDDSGSGSTSNVIAGMDFAASDSKERQCPKGVVANMSLGGGYSAAVNRAAAALVAAGVFLSVAAGNSNTDAAGFSPASEPTACTVGASTSRDRRSTFSNYGEPVKVFAPGSDILSTWLEGGTNTISGTSMAAPHIAGLGAYLAAAEGITEPAAICSRIQELATKDVLSGVPQGTVNYLAFNGAEKDES</sequence>
<evidence type="ECO:0000256" key="5">
    <source>
        <dbReference type="ARBA" id="ARBA00022825"/>
    </source>
</evidence>
<dbReference type="InterPro" id="IPR023827">
    <property type="entry name" value="Peptidase_S8_Asp-AS"/>
</dbReference>
<evidence type="ECO:0000259" key="10">
    <source>
        <dbReference type="Pfam" id="PF05922"/>
    </source>
</evidence>
<gene>
    <name evidence="11" type="ORF">XA68_11088</name>
</gene>
<dbReference type="PANTHER" id="PTHR43806:SF58">
    <property type="entry name" value="ALKALINE PROTEASE 1-RELATED"/>
    <property type="match status" value="1"/>
</dbReference>
<reference evidence="11 12" key="2">
    <citation type="journal article" date="2017" name="Sci. Rep.">
        <title>Ant-infecting Ophiocordyceps genomes reveal a high diversity of potential behavioral manipulation genes and a possible major role for enterotoxins.</title>
        <authorList>
            <person name="de Bekker C."/>
            <person name="Ohm R.A."/>
            <person name="Evans H.C."/>
            <person name="Brachmann A."/>
            <person name="Hughes D.P."/>
        </authorList>
    </citation>
    <scope>NUCLEOTIDE SEQUENCE [LARGE SCALE GENOMIC DNA]</scope>
    <source>
        <strain evidence="11 12">SC16a</strain>
    </source>
</reference>
<dbReference type="SUPFAM" id="SSF54897">
    <property type="entry name" value="Protease propeptides/inhibitors"/>
    <property type="match status" value="1"/>
</dbReference>
<dbReference type="OrthoDB" id="206201at2759"/>
<dbReference type="PROSITE" id="PS00137">
    <property type="entry name" value="SUBTILASE_HIS"/>
    <property type="match status" value="1"/>
</dbReference>
<dbReference type="Proteomes" id="UP000037136">
    <property type="component" value="Unassembled WGS sequence"/>
</dbReference>
<feature type="active site" description="Charge relay system" evidence="6">
    <location>
        <position position="147"/>
    </location>
</feature>
<dbReference type="STRING" id="268505.A0A2A9PHP6"/>
<feature type="active site" description="Charge relay system" evidence="6">
    <location>
        <position position="178"/>
    </location>
</feature>
<dbReference type="PRINTS" id="PR00723">
    <property type="entry name" value="SUBTILISIN"/>
</dbReference>
<organism evidence="11 12">
    <name type="scientific">Ophiocordyceps unilateralis</name>
    <name type="common">Zombie-ant fungus</name>
    <name type="synonym">Torrubia unilateralis</name>
    <dbReference type="NCBI Taxonomy" id="268505"/>
    <lineage>
        <taxon>Eukaryota</taxon>
        <taxon>Fungi</taxon>
        <taxon>Dikarya</taxon>
        <taxon>Ascomycota</taxon>
        <taxon>Pezizomycotina</taxon>
        <taxon>Sordariomycetes</taxon>
        <taxon>Hypocreomycetidae</taxon>
        <taxon>Hypocreales</taxon>
        <taxon>Ophiocordycipitaceae</taxon>
        <taxon>Ophiocordyceps</taxon>
    </lineage>
</organism>
<feature type="domain" description="Peptidase S8/S53" evidence="9">
    <location>
        <begin position="145"/>
        <end position="366"/>
    </location>
</feature>
<evidence type="ECO:0000256" key="7">
    <source>
        <dbReference type="RuleBase" id="RU003355"/>
    </source>
</evidence>
<keyword evidence="3 8" id="KW-0732">Signal</keyword>
<dbReference type="InterPro" id="IPR034193">
    <property type="entry name" value="PCSK9_ProteinaseK-like"/>
</dbReference>
<dbReference type="Pfam" id="PF05922">
    <property type="entry name" value="Inhibitor_I9"/>
    <property type="match status" value="1"/>
</dbReference>
<dbReference type="PROSITE" id="PS51892">
    <property type="entry name" value="SUBTILASE"/>
    <property type="match status" value="1"/>
</dbReference>
<dbReference type="InterPro" id="IPR022398">
    <property type="entry name" value="Peptidase_S8_His-AS"/>
</dbReference>
<comment type="caution">
    <text evidence="11">The sequence shown here is derived from an EMBL/GenBank/DDBJ whole genome shotgun (WGS) entry which is preliminary data.</text>
</comment>
<dbReference type="InterPro" id="IPR050131">
    <property type="entry name" value="Peptidase_S8_subtilisin-like"/>
</dbReference>
<feature type="domain" description="Inhibitor I9" evidence="10">
    <location>
        <begin position="41"/>
        <end position="105"/>
    </location>
</feature>
<keyword evidence="12" id="KW-1185">Reference proteome</keyword>
<dbReference type="PROSITE" id="PS00138">
    <property type="entry name" value="SUBTILASE_SER"/>
    <property type="match status" value="1"/>
</dbReference>
<protein>
    <recommendedName>
        <fullName evidence="13">Subtilisin-like protease</fullName>
    </recommendedName>
</protein>
<dbReference type="InterPro" id="IPR010259">
    <property type="entry name" value="S8pro/Inhibitor_I9"/>
</dbReference>
<evidence type="ECO:0008006" key="13">
    <source>
        <dbReference type="Google" id="ProtNLM"/>
    </source>
</evidence>